<comment type="similarity">
    <text evidence="2 5">Belongs to the glycosyltransferase 10 family.</text>
</comment>
<dbReference type="PANTHER" id="PTHR11929:SF194">
    <property type="entry name" value="ALPHA-(1,3)-FUCOSYLTRANSFERASE 10"/>
    <property type="match status" value="1"/>
</dbReference>
<evidence type="ECO:0000256" key="4">
    <source>
        <dbReference type="ARBA" id="ARBA00022679"/>
    </source>
</evidence>
<dbReference type="InterPro" id="IPR055270">
    <property type="entry name" value="Glyco_tran_10_C"/>
</dbReference>
<feature type="region of interest" description="Disordered" evidence="6">
    <location>
        <begin position="1"/>
        <end position="20"/>
    </location>
</feature>
<accession>A0A7S4EE31</accession>
<dbReference type="InterPro" id="IPR001503">
    <property type="entry name" value="Glyco_trans_10"/>
</dbReference>
<proteinExistence type="inferred from homology"/>
<comment type="subcellular location">
    <subcellularLocation>
        <location evidence="5">Golgi apparatus</location>
        <location evidence="5">Golgi stack membrane</location>
        <topology evidence="5">Single-pass type II membrane protein</topology>
    </subcellularLocation>
</comment>
<dbReference type="Pfam" id="PF00852">
    <property type="entry name" value="Glyco_transf_10"/>
    <property type="match status" value="1"/>
</dbReference>
<keyword evidence="3 5" id="KW-0328">Glycosyltransferase</keyword>
<evidence type="ECO:0000256" key="5">
    <source>
        <dbReference type="RuleBase" id="RU003832"/>
    </source>
</evidence>
<keyword evidence="4 5" id="KW-0808">Transferase</keyword>
<feature type="region of interest" description="Disordered" evidence="6">
    <location>
        <begin position="134"/>
        <end position="198"/>
    </location>
</feature>
<sequence length="834" mass="92578">MVKITREHSTRGPHTRKGGGKSLLVSSFTLRNTIAFLVAIQGLRVLLSGSNVIERSQQHAQHPIKRLGLEQNLADSISGGGVRGTNNGSINNHNDNKQKQHQKKAAADDIVIEHEGGFTLTPGDDPHKEVENEALHQEPEQGGGTTIEPQKDGEELNANANGKDPQEGGEGDDEDSKDPEEVAGNAAHPKSMGEGLNPIVVDKKGTGPMSVGYVKDFVEERKNPIFRNLETPATDYSSTVAKLVNEKSVIPCQDDSTSTTSSNTGKTNLKCLDSDTPLIAYNSETFPRTWCGQEIKPNAAVIMTEHCTDPIAHLFPTVVPPVTGEHMPPIVIKSTLNKELQDEDVEKIECNIPCQKEKGFEIIHGVDSFIDGETWKITTFENDRSNVRLERSEFKNDHFYSTQSLWSSIPLSTFVEEQNTLRNRPAVDFNSVKEKAIYLVDDDCSAKETKRNRWFEAVQEKTPVDSYAHCGHNTEVPEGMTIATPEGRIALMKQYRIVLALEKTKAKDHITNFVWEALASGAVPVILGAENISDRLPPKSFINANRFQTYGELGDYVKQVVADEELWQSYHQWRDDEAAIEAVEKQYGFTTAGSTCRMCRWAYAKKYGLGWDHTKQQVRSIPKVPKEDFCATADHALVSKPFSELWVTKKHEDKSVLEEDSEGESCDSLETEGDIVVGPFKGHRKVYQHDGVTDFVITEWGAESQDAETVLRLKFPGMRNPDGACFYNTHTLVSSEKGSKISSASIQDDLVKVTILADWDTTIKSSGEGIMEVSVGSAESSSTKDDGSAPRRVRVIIEEMSKVHDKMTEFYPSSYCKRMTKDFIDPIGVYFVDS</sequence>
<evidence type="ECO:0000256" key="1">
    <source>
        <dbReference type="ARBA" id="ARBA00004922"/>
    </source>
</evidence>
<dbReference type="EMBL" id="HBIX01000263">
    <property type="protein sequence ID" value="CAE0707500.1"/>
    <property type="molecule type" value="Transcribed_RNA"/>
</dbReference>
<dbReference type="EC" id="2.4.1.-" evidence="5"/>
<dbReference type="AlphaFoldDB" id="A0A7S4EE31"/>
<evidence type="ECO:0000256" key="3">
    <source>
        <dbReference type="ARBA" id="ARBA00022676"/>
    </source>
</evidence>
<comment type="pathway">
    <text evidence="1">Protein modification; protein glycosylation.</text>
</comment>
<reference evidence="8" key="1">
    <citation type="submission" date="2021-01" db="EMBL/GenBank/DDBJ databases">
        <authorList>
            <person name="Corre E."/>
            <person name="Pelletier E."/>
            <person name="Niang G."/>
            <person name="Scheremetjew M."/>
            <person name="Finn R."/>
            <person name="Kale V."/>
            <person name="Holt S."/>
            <person name="Cochrane G."/>
            <person name="Meng A."/>
            <person name="Brown T."/>
            <person name="Cohen L."/>
        </authorList>
    </citation>
    <scope>NUCLEOTIDE SEQUENCE</scope>
    <source>
        <strain evidence="8">10249 10 AB</strain>
    </source>
</reference>
<dbReference type="PANTHER" id="PTHR11929">
    <property type="entry name" value="ALPHA- 1,3 -FUCOSYLTRANSFERASE"/>
    <property type="match status" value="1"/>
</dbReference>
<feature type="compositionally biased region" description="Basic and acidic residues" evidence="6">
    <location>
        <begin position="1"/>
        <end position="10"/>
    </location>
</feature>
<keyword evidence="5" id="KW-0333">Golgi apparatus</keyword>
<dbReference type="InterPro" id="IPR038577">
    <property type="entry name" value="GT10-like_C_sf"/>
</dbReference>
<dbReference type="Gene3D" id="3.40.50.11660">
    <property type="entry name" value="Glycosyl transferase family 10, C-terminal domain"/>
    <property type="match status" value="1"/>
</dbReference>
<evidence type="ECO:0000256" key="2">
    <source>
        <dbReference type="ARBA" id="ARBA00008919"/>
    </source>
</evidence>
<evidence type="ECO:0000256" key="6">
    <source>
        <dbReference type="SAM" id="MobiDB-lite"/>
    </source>
</evidence>
<evidence type="ECO:0000313" key="8">
    <source>
        <dbReference type="EMBL" id="CAE0707500.1"/>
    </source>
</evidence>
<name>A0A7S4EE31_9STRA</name>
<dbReference type="UniPathway" id="UPA00378"/>
<keyword evidence="5" id="KW-0812">Transmembrane</keyword>
<evidence type="ECO:0000259" key="7">
    <source>
        <dbReference type="Pfam" id="PF00852"/>
    </source>
</evidence>
<feature type="compositionally biased region" description="Acidic residues" evidence="6">
    <location>
        <begin position="167"/>
        <end position="178"/>
    </location>
</feature>
<feature type="domain" description="Fucosyltransferase C-terminal" evidence="7">
    <location>
        <begin position="433"/>
        <end position="602"/>
    </location>
</feature>
<organism evidence="8">
    <name type="scientific">Pseudo-nitzschia australis</name>
    <dbReference type="NCBI Taxonomy" id="44445"/>
    <lineage>
        <taxon>Eukaryota</taxon>
        <taxon>Sar</taxon>
        <taxon>Stramenopiles</taxon>
        <taxon>Ochrophyta</taxon>
        <taxon>Bacillariophyta</taxon>
        <taxon>Bacillariophyceae</taxon>
        <taxon>Bacillariophycidae</taxon>
        <taxon>Bacillariales</taxon>
        <taxon>Bacillariaceae</taxon>
        <taxon>Pseudo-nitzschia</taxon>
    </lineage>
</organism>
<dbReference type="GO" id="GO:0046920">
    <property type="term" value="F:alpha-(1-&gt;3)-fucosyltransferase activity"/>
    <property type="evidence" value="ECO:0007669"/>
    <property type="project" value="TreeGrafter"/>
</dbReference>
<dbReference type="GO" id="GO:0032580">
    <property type="term" value="C:Golgi cisterna membrane"/>
    <property type="evidence" value="ECO:0007669"/>
    <property type="project" value="UniProtKB-SubCell"/>
</dbReference>
<keyword evidence="5" id="KW-0472">Membrane</keyword>
<gene>
    <name evidence="8" type="ORF">PAUS00366_LOCUS220</name>
</gene>
<dbReference type="SUPFAM" id="SSF53756">
    <property type="entry name" value="UDP-Glycosyltransferase/glycogen phosphorylase"/>
    <property type="match status" value="1"/>
</dbReference>
<feature type="region of interest" description="Disordered" evidence="6">
    <location>
        <begin position="78"/>
        <end position="106"/>
    </location>
</feature>
<protein>
    <recommendedName>
        <fullName evidence="5">Fucosyltransferase</fullName>
        <ecNumber evidence="5">2.4.1.-</ecNumber>
    </recommendedName>
</protein>